<dbReference type="Proteomes" id="UP000087171">
    <property type="component" value="Chromosome Ca4"/>
</dbReference>
<dbReference type="eggNOG" id="ENOG502QS8C">
    <property type="taxonomic scope" value="Eukaryota"/>
</dbReference>
<dbReference type="Pfam" id="PF00226">
    <property type="entry name" value="DnaJ"/>
    <property type="match status" value="1"/>
</dbReference>
<protein>
    <submittedName>
        <fullName evidence="4">Uncharacterized protein LOC101513909</fullName>
    </submittedName>
</protein>
<feature type="compositionally biased region" description="Polar residues" evidence="1">
    <location>
        <begin position="140"/>
        <end position="151"/>
    </location>
</feature>
<dbReference type="AlphaFoldDB" id="A0A1S2XYQ3"/>
<dbReference type="InterPro" id="IPR001623">
    <property type="entry name" value="DnaJ_domain"/>
</dbReference>
<evidence type="ECO:0000313" key="4">
    <source>
        <dbReference type="RefSeq" id="XP_004495763.1"/>
    </source>
</evidence>
<evidence type="ECO:0000256" key="1">
    <source>
        <dbReference type="SAM" id="MobiDB-lite"/>
    </source>
</evidence>
<dbReference type="InterPro" id="IPR056988">
    <property type="entry name" value="Zn_ribbon_pln"/>
</dbReference>
<accession>A0A1S2XYQ3</accession>
<dbReference type="PANTHER" id="PTHR45089:SF26">
    <property type="entry name" value="DNAJ HEAT SHOCK AMINO-TERMINAL DOMAIN PROTEIN"/>
    <property type="match status" value="1"/>
</dbReference>
<dbReference type="SMART" id="SM00271">
    <property type="entry name" value="DnaJ"/>
    <property type="match status" value="1"/>
</dbReference>
<evidence type="ECO:0000313" key="3">
    <source>
        <dbReference type="Proteomes" id="UP000087171"/>
    </source>
</evidence>
<dbReference type="PANTHER" id="PTHR45089">
    <property type="entry name" value="DNAJ HEAT SHOCK AMINO-TERMINAL DOMAIN PROTEIN-RELATED"/>
    <property type="match status" value="1"/>
</dbReference>
<dbReference type="PaxDb" id="3827-XP_004495763.1"/>
<proteinExistence type="predicted"/>
<feature type="compositionally biased region" description="Basic and acidic residues" evidence="1">
    <location>
        <begin position="383"/>
        <end position="428"/>
    </location>
</feature>
<sequence length="683" mass="76712">MECNKDEAVRAKQVAESRIQRGEFVEALKFANKAKKLYPDVENIAQILAVCEVHKAAQNKLSGSVMDWYGILQTERLSEEAIIKKQYRKLALLLHPDKNKFAGAEAAFKLIVEANGVLSDQANRSLYDMKLKVHPRTAVPKTSSHQSNGNVSAAKHVPNVTKSRKKCSSNFPSWNPHLKAAQPTFWTTCKHCNTRFNFYTTFFNMAVLCPKCRQSFVAHAFSHQAAPPFVSTIAPNYAPMQAPPKPASRSNGGNPLGGGWADAFVQSYPSFMKTCVTGVGKQQKGEKNEDGHVPVLKTMDSQTSKYVGSKRVRQAAPDLKESFNTGNVNEKKDVNVRGNDVDPSILNVRRSSRQKQHVSYVEKSEVDNFDIPSKKPRQNGSLHNDEVQKKNASEETFVRNTRKDEHSHVQGDKVFESDLDPRTLDKENCSPLNSNVPSTPEVIHCPDPDFNDFDKDRAEGHFGVNQVWAIYDSTDAMPRFYALVKKVASPFKLQFTWLEPNPDDQGEADWHYADLPIACGKFKLGDSQKTTNSEMFSHQIQCIKRNGKSSYLVFPNKGETWAIFRNWDIKWSSNPENYLKREFAYVEILSDFAENVGIEVAYLSKVKGFVSLFEKTGKNGDSMLCIPPNELYRFSHRIPSYKMSGDEREGVPRGCFELDPAALPTNFDDADCGDVNTGVPARE</sequence>
<organism evidence="3 4">
    <name type="scientific">Cicer arietinum</name>
    <name type="common">Chickpea</name>
    <name type="synonym">Garbanzo</name>
    <dbReference type="NCBI Taxonomy" id="3827"/>
    <lineage>
        <taxon>Eukaryota</taxon>
        <taxon>Viridiplantae</taxon>
        <taxon>Streptophyta</taxon>
        <taxon>Embryophyta</taxon>
        <taxon>Tracheophyta</taxon>
        <taxon>Spermatophyta</taxon>
        <taxon>Magnoliopsida</taxon>
        <taxon>eudicotyledons</taxon>
        <taxon>Gunneridae</taxon>
        <taxon>Pentapetalae</taxon>
        <taxon>rosids</taxon>
        <taxon>fabids</taxon>
        <taxon>Fabales</taxon>
        <taxon>Fabaceae</taxon>
        <taxon>Papilionoideae</taxon>
        <taxon>50 kb inversion clade</taxon>
        <taxon>NPAAA clade</taxon>
        <taxon>Hologalegina</taxon>
        <taxon>IRL clade</taxon>
        <taxon>Cicereae</taxon>
        <taxon>Cicer</taxon>
    </lineage>
</organism>
<evidence type="ECO:0000259" key="2">
    <source>
        <dbReference type="PROSITE" id="PS50076"/>
    </source>
</evidence>
<dbReference type="GeneID" id="101513909"/>
<reference evidence="4" key="2">
    <citation type="submission" date="2025-08" db="UniProtKB">
        <authorList>
            <consortium name="RefSeq"/>
        </authorList>
    </citation>
    <scope>IDENTIFICATION</scope>
    <source>
        <tissue evidence="4">Etiolated seedlings</tissue>
    </source>
</reference>
<dbReference type="Pfam" id="PF11926">
    <property type="entry name" value="DUF3444"/>
    <property type="match status" value="1"/>
</dbReference>
<dbReference type="CDD" id="cd06257">
    <property type="entry name" value="DnaJ"/>
    <property type="match status" value="1"/>
</dbReference>
<reference evidence="3" key="1">
    <citation type="journal article" date="2013" name="Nat. Biotechnol.">
        <title>Draft genome sequence of chickpea (Cicer arietinum) provides a resource for trait improvement.</title>
        <authorList>
            <person name="Varshney R.K."/>
            <person name="Song C."/>
            <person name="Saxena R.K."/>
            <person name="Azam S."/>
            <person name="Yu S."/>
            <person name="Sharpe A.G."/>
            <person name="Cannon S."/>
            <person name="Baek J."/>
            <person name="Rosen B.D."/>
            <person name="Tar'an B."/>
            <person name="Millan T."/>
            <person name="Zhang X."/>
            <person name="Ramsay L.D."/>
            <person name="Iwata A."/>
            <person name="Wang Y."/>
            <person name="Nelson W."/>
            <person name="Farmer A.D."/>
            <person name="Gaur P.M."/>
            <person name="Soderlund C."/>
            <person name="Penmetsa R.V."/>
            <person name="Xu C."/>
            <person name="Bharti A.K."/>
            <person name="He W."/>
            <person name="Winter P."/>
            <person name="Zhao S."/>
            <person name="Hane J.K."/>
            <person name="Carrasquilla-Garcia N."/>
            <person name="Condie J.A."/>
            <person name="Upadhyaya H.D."/>
            <person name="Luo M.C."/>
            <person name="Thudi M."/>
            <person name="Gowda C.L."/>
            <person name="Singh N.P."/>
            <person name="Lichtenzveig J."/>
            <person name="Gali K.K."/>
            <person name="Rubio J."/>
            <person name="Nadarajan N."/>
            <person name="Dolezel J."/>
            <person name="Bansal K.C."/>
            <person name="Xu X."/>
            <person name="Edwards D."/>
            <person name="Zhang G."/>
            <person name="Kahl G."/>
            <person name="Gil J."/>
            <person name="Singh K.B."/>
            <person name="Datta S.K."/>
            <person name="Jackson S.A."/>
            <person name="Wang J."/>
            <person name="Cook D.R."/>
        </authorList>
    </citation>
    <scope>NUCLEOTIDE SEQUENCE [LARGE SCALE GENOMIC DNA]</scope>
    <source>
        <strain evidence="3">cv. CDC Frontier</strain>
    </source>
</reference>
<feature type="region of interest" description="Disordered" evidence="1">
    <location>
        <begin position="138"/>
        <end position="164"/>
    </location>
</feature>
<dbReference type="OrthoDB" id="10250354at2759"/>
<dbReference type="STRING" id="3827.A0A1S2XYQ3"/>
<dbReference type="InterPro" id="IPR036869">
    <property type="entry name" value="J_dom_sf"/>
</dbReference>
<gene>
    <name evidence="4" type="primary">LOC101513909</name>
</gene>
<dbReference type="Pfam" id="PF23551">
    <property type="entry name" value="Zn_ribbon_20"/>
    <property type="match status" value="1"/>
</dbReference>
<feature type="region of interest" description="Disordered" evidence="1">
    <location>
        <begin position="322"/>
        <end position="443"/>
    </location>
</feature>
<dbReference type="PRINTS" id="PR00625">
    <property type="entry name" value="JDOMAIN"/>
</dbReference>
<dbReference type="PROSITE" id="PS50076">
    <property type="entry name" value="DNAJ_2"/>
    <property type="match status" value="1"/>
</dbReference>
<dbReference type="InterPro" id="IPR024593">
    <property type="entry name" value="DUF3444"/>
</dbReference>
<feature type="domain" description="J" evidence="2">
    <location>
        <begin position="67"/>
        <end position="131"/>
    </location>
</feature>
<keyword evidence="3" id="KW-1185">Reference proteome</keyword>
<dbReference type="RefSeq" id="XP_004495763.1">
    <property type="nucleotide sequence ID" value="XM_004495706.3"/>
</dbReference>
<dbReference type="SUPFAM" id="SSF46565">
    <property type="entry name" value="Chaperone J-domain"/>
    <property type="match status" value="1"/>
</dbReference>
<dbReference type="Gene3D" id="1.10.287.110">
    <property type="entry name" value="DnaJ domain"/>
    <property type="match status" value="1"/>
</dbReference>
<name>A0A1S2XYQ3_CICAR</name>
<dbReference type="KEGG" id="cam:101513909"/>